<dbReference type="EMBL" id="JRWP01000004">
    <property type="protein sequence ID" value="KGY10104.1"/>
    <property type="molecule type" value="Genomic_DNA"/>
</dbReference>
<keyword evidence="5 7" id="KW-1133">Transmembrane helix</keyword>
<evidence type="ECO:0000256" key="1">
    <source>
        <dbReference type="ARBA" id="ARBA00004141"/>
    </source>
</evidence>
<evidence type="ECO:0000259" key="8">
    <source>
        <dbReference type="Pfam" id="PF02397"/>
    </source>
</evidence>
<dbReference type="GO" id="GO:0009242">
    <property type="term" value="P:colanic acid biosynthetic process"/>
    <property type="evidence" value="ECO:0007669"/>
    <property type="project" value="TreeGrafter"/>
</dbReference>
<evidence type="ECO:0000256" key="3">
    <source>
        <dbReference type="ARBA" id="ARBA00022679"/>
    </source>
</evidence>
<dbReference type="PANTHER" id="PTHR30576">
    <property type="entry name" value="COLANIC BIOSYNTHESIS UDP-GLUCOSE LIPID CARRIER TRANSFERASE"/>
    <property type="match status" value="1"/>
</dbReference>
<dbReference type="SUPFAM" id="SSF51735">
    <property type="entry name" value="NAD(P)-binding Rossmann-fold domains"/>
    <property type="match status" value="1"/>
</dbReference>
<evidence type="ECO:0000256" key="4">
    <source>
        <dbReference type="ARBA" id="ARBA00022692"/>
    </source>
</evidence>
<reference evidence="9 10" key="1">
    <citation type="submission" date="2014-10" db="EMBL/GenBank/DDBJ databases">
        <title>Genome sequencing of Vibrio sinaloensis T08.</title>
        <authorList>
            <person name="Chan K.-G."/>
            <person name="Mohamad N.I."/>
        </authorList>
    </citation>
    <scope>NUCLEOTIDE SEQUENCE [LARGE SCALE GENOMIC DNA]</scope>
    <source>
        <strain evidence="9 10">T08</strain>
    </source>
</reference>
<name>A0A0A5I2Y1_PHOS4</name>
<dbReference type="GO" id="GO:0016020">
    <property type="term" value="C:membrane"/>
    <property type="evidence" value="ECO:0007669"/>
    <property type="project" value="UniProtKB-SubCell"/>
</dbReference>
<keyword evidence="6 7" id="KW-0472">Membrane</keyword>
<feature type="domain" description="Bacterial sugar transferase" evidence="8">
    <location>
        <begin position="281"/>
        <end position="464"/>
    </location>
</feature>
<dbReference type="InterPro" id="IPR036291">
    <property type="entry name" value="NAD(P)-bd_dom_sf"/>
</dbReference>
<evidence type="ECO:0000313" key="9">
    <source>
        <dbReference type="EMBL" id="KGY10104.1"/>
    </source>
</evidence>
<dbReference type="GO" id="GO:0089702">
    <property type="term" value="F:undecaprenyl-phosphate glucose phosphotransferase activity"/>
    <property type="evidence" value="ECO:0007669"/>
    <property type="project" value="TreeGrafter"/>
</dbReference>
<evidence type="ECO:0000256" key="2">
    <source>
        <dbReference type="ARBA" id="ARBA00006464"/>
    </source>
</evidence>
<proteinExistence type="inferred from homology"/>
<keyword evidence="4 7" id="KW-0812">Transmembrane</keyword>
<protein>
    <submittedName>
        <fullName evidence="9">Capsular biosynthesis protein</fullName>
    </submittedName>
</protein>
<dbReference type="Pfam" id="PF02397">
    <property type="entry name" value="Bac_transf"/>
    <property type="match status" value="1"/>
</dbReference>
<evidence type="ECO:0000256" key="7">
    <source>
        <dbReference type="SAM" id="Phobius"/>
    </source>
</evidence>
<feature type="transmembrane region" description="Helical" evidence="7">
    <location>
        <begin position="286"/>
        <end position="307"/>
    </location>
</feature>
<comment type="caution">
    <text evidence="9">The sequence shown here is derived from an EMBL/GenBank/DDBJ whole genome shotgun (WGS) entry which is preliminary data.</text>
</comment>
<dbReference type="PANTHER" id="PTHR30576:SF21">
    <property type="entry name" value="UDP-GLUCOSE:UNDECAPRENYL-PHOSPHATE GLUCOSE-1-PHOSPHATE TRANSFERASE"/>
    <property type="match status" value="1"/>
</dbReference>
<dbReference type="RefSeq" id="WP_038188254.1">
    <property type="nucleotide sequence ID" value="NZ_JRWP01000004.1"/>
</dbReference>
<dbReference type="Proteomes" id="UP000030451">
    <property type="component" value="Unassembled WGS sequence"/>
</dbReference>
<feature type="transmembrane region" description="Helical" evidence="7">
    <location>
        <begin position="77"/>
        <end position="99"/>
    </location>
</feature>
<feature type="transmembrane region" description="Helical" evidence="7">
    <location>
        <begin position="20"/>
        <end position="38"/>
    </location>
</feature>
<dbReference type="NCBIfam" id="TIGR03025">
    <property type="entry name" value="EPS_sugtrans"/>
    <property type="match status" value="1"/>
</dbReference>
<dbReference type="AlphaFoldDB" id="A0A0A5I2Y1"/>
<dbReference type="InterPro" id="IPR017473">
    <property type="entry name" value="Undecaprenyl-P_gluc_Ptfrase"/>
</dbReference>
<dbReference type="Pfam" id="PF13727">
    <property type="entry name" value="CoA_binding_3"/>
    <property type="match status" value="1"/>
</dbReference>
<dbReference type="Gene3D" id="3.40.50.720">
    <property type="entry name" value="NAD(P)-binding Rossmann-like Domain"/>
    <property type="match status" value="1"/>
</dbReference>
<accession>A0A0A5I2Y1</accession>
<evidence type="ECO:0000256" key="5">
    <source>
        <dbReference type="ARBA" id="ARBA00022989"/>
    </source>
</evidence>
<dbReference type="OrthoDB" id="9808602at2"/>
<dbReference type="InterPro" id="IPR017475">
    <property type="entry name" value="EPS_sugar_tfrase"/>
</dbReference>
<sequence>METGYPIKQHGEESVLMYRFFDIFIISFVLIVTTLIYVEEFSSLYKVILSFVLVSYYLAAEVSGVYRTHKRVSLNQLLVTVLISWLICIAISLAIGFFLKVSDSYSRVVLGVWFLVTPVSLMLWRWAVFALPERLRPDDCYRNKSIIIGATRAGLLLGKELEKNKHNGEKLVGFYDDRTLERIEDSLGSVQTNLKMLGNIDDALLLAKHGSVKNVYVALPMEAAKRIKQILNAFADSNAHVHIVPDFFTFDLLHSRWNSIGNVVTLSVHDTPFRGFSSVIKRIEDVVLSILIILAIAPILLFVAVGVKLSSPGPIIFKQDRYGLDGRSIKVWKFRSMRATDNGPVVKQATKGDPRVTKFGAFIRRTSLDELPQFFNVLTGQMSIVGPRPHAVAHNEEYRGVIDKYMLRHHVKPGITGWAQVNGYRGETDTLDKMQKRVEYDLTYIQNWTLWLDIKIVYLTIFKGFTGKTAY</sequence>
<feature type="transmembrane region" description="Helical" evidence="7">
    <location>
        <begin position="105"/>
        <end position="127"/>
    </location>
</feature>
<comment type="similarity">
    <text evidence="2">Belongs to the bacterial sugar transferase family.</text>
</comment>
<dbReference type="InterPro" id="IPR003362">
    <property type="entry name" value="Bact_transf"/>
</dbReference>
<gene>
    <name evidence="9" type="ORF">NM06_04080</name>
</gene>
<evidence type="ECO:0000256" key="6">
    <source>
        <dbReference type="ARBA" id="ARBA00023136"/>
    </source>
</evidence>
<comment type="subcellular location">
    <subcellularLocation>
        <location evidence="1">Membrane</location>
        <topology evidence="1">Multi-pass membrane protein</topology>
    </subcellularLocation>
</comment>
<keyword evidence="3" id="KW-0808">Transferase</keyword>
<evidence type="ECO:0000313" key="10">
    <source>
        <dbReference type="Proteomes" id="UP000030451"/>
    </source>
</evidence>
<dbReference type="NCBIfam" id="TIGR03023">
    <property type="entry name" value="WcaJ_sugtrans"/>
    <property type="match status" value="1"/>
</dbReference>
<dbReference type="STRING" id="379097.SE23_06430"/>
<organism evidence="9 10">
    <name type="scientific">Photobacterium sp. (strain ATCC 43367)</name>
    <dbReference type="NCBI Taxonomy" id="379097"/>
    <lineage>
        <taxon>Bacteria</taxon>
        <taxon>Pseudomonadati</taxon>
        <taxon>Pseudomonadota</taxon>
        <taxon>Gammaproteobacteria</taxon>
        <taxon>Vibrionales</taxon>
        <taxon>Vibrionaceae</taxon>
        <taxon>Vibrio</taxon>
        <taxon>Vibrio oreintalis group</taxon>
    </lineage>
</organism>
<feature type="transmembrane region" description="Helical" evidence="7">
    <location>
        <begin position="44"/>
        <end position="65"/>
    </location>
</feature>